<dbReference type="EMBL" id="CAMXCT010002557">
    <property type="protein sequence ID" value="CAI3998904.1"/>
    <property type="molecule type" value="Genomic_DNA"/>
</dbReference>
<dbReference type="InterPro" id="IPR012340">
    <property type="entry name" value="NA-bd_OB-fold"/>
</dbReference>
<evidence type="ECO:0000313" key="3">
    <source>
        <dbReference type="EMBL" id="CAL1152279.1"/>
    </source>
</evidence>
<evidence type="ECO:0000313" key="2">
    <source>
        <dbReference type="EMBL" id="CAI3998904.1"/>
    </source>
</evidence>
<reference evidence="2" key="1">
    <citation type="submission" date="2022-10" db="EMBL/GenBank/DDBJ databases">
        <authorList>
            <person name="Chen Y."/>
            <person name="Dougan E. K."/>
            <person name="Chan C."/>
            <person name="Rhodes N."/>
            <person name="Thang M."/>
        </authorList>
    </citation>
    <scope>NUCLEOTIDE SEQUENCE</scope>
</reference>
<evidence type="ECO:0000313" key="4">
    <source>
        <dbReference type="Proteomes" id="UP001152797"/>
    </source>
</evidence>
<evidence type="ECO:0000259" key="1">
    <source>
        <dbReference type="Pfam" id="PF21473"/>
    </source>
</evidence>
<dbReference type="Pfam" id="PF21473">
    <property type="entry name" value="OB_Ssb-like"/>
    <property type="match status" value="1"/>
</dbReference>
<dbReference type="EMBL" id="CAMXCT020002557">
    <property type="protein sequence ID" value="CAL1152279.1"/>
    <property type="molecule type" value="Genomic_DNA"/>
</dbReference>
<keyword evidence="4" id="KW-1185">Reference proteome</keyword>
<comment type="caution">
    <text evidence="2">The sequence shown here is derived from an EMBL/GenBank/DDBJ whole genome shotgun (WGS) entry which is preliminary data.</text>
</comment>
<dbReference type="AlphaFoldDB" id="A0A9P1CWA1"/>
<organism evidence="2">
    <name type="scientific">Cladocopium goreaui</name>
    <dbReference type="NCBI Taxonomy" id="2562237"/>
    <lineage>
        <taxon>Eukaryota</taxon>
        <taxon>Sar</taxon>
        <taxon>Alveolata</taxon>
        <taxon>Dinophyceae</taxon>
        <taxon>Suessiales</taxon>
        <taxon>Symbiodiniaceae</taxon>
        <taxon>Cladocopium</taxon>
    </lineage>
</organism>
<reference evidence="3" key="2">
    <citation type="submission" date="2024-04" db="EMBL/GenBank/DDBJ databases">
        <authorList>
            <person name="Chen Y."/>
            <person name="Shah S."/>
            <person name="Dougan E. K."/>
            <person name="Thang M."/>
            <person name="Chan C."/>
        </authorList>
    </citation>
    <scope>NUCLEOTIDE SEQUENCE [LARGE SCALE GENOMIC DNA]</scope>
</reference>
<sequence length="118" mass="12864">MPPTNFVKVDQLTPNSLNVDLVVKVLHCDASLQCLGGSQFSSVTVGDETGTVILRLPAQQARFDPGSTLVLRSARAETCYGQLRLELGRWSRLALADSAKLTPKLQNDMSAVQYCLTR</sequence>
<accession>A0A9P1CWA1</accession>
<dbReference type="PANTHER" id="PTHR31472:SF17">
    <property type="entry name" value="FACTOR OF DNA METHYLATION 1-5_IDN2 DOMAIN-CONTAINING PROTEIN"/>
    <property type="match status" value="1"/>
</dbReference>
<dbReference type="InterPro" id="IPR048970">
    <property type="entry name" value="OB_Ssb-like"/>
</dbReference>
<feature type="domain" description="Single-stranded DNA binding protein Ssb-like OB fold" evidence="1">
    <location>
        <begin position="14"/>
        <end position="93"/>
    </location>
</feature>
<dbReference type="PANTHER" id="PTHR31472">
    <property type="entry name" value="OS05G0244600 PROTEIN"/>
    <property type="match status" value="1"/>
</dbReference>
<gene>
    <name evidence="2" type="ORF">C1SCF055_LOCUS25166</name>
</gene>
<name>A0A9P1CWA1_9DINO</name>
<dbReference type="SUPFAM" id="SSF50249">
    <property type="entry name" value="Nucleic acid-binding proteins"/>
    <property type="match status" value="1"/>
</dbReference>
<dbReference type="Proteomes" id="UP001152797">
    <property type="component" value="Unassembled WGS sequence"/>
</dbReference>
<proteinExistence type="predicted"/>
<dbReference type="Gene3D" id="2.40.50.140">
    <property type="entry name" value="Nucleic acid-binding proteins"/>
    <property type="match status" value="1"/>
</dbReference>
<dbReference type="OrthoDB" id="2274046at2759"/>
<dbReference type="EMBL" id="CAMXCT030002557">
    <property type="protein sequence ID" value="CAL4786216.1"/>
    <property type="molecule type" value="Genomic_DNA"/>
</dbReference>
<protein>
    <recommendedName>
        <fullName evidence="1">Single-stranded DNA binding protein Ssb-like OB fold domain-containing protein</fullName>
    </recommendedName>
</protein>